<dbReference type="InterPro" id="IPR051908">
    <property type="entry name" value="Ribosomal_N-acetyltransferase"/>
</dbReference>
<feature type="domain" description="N-acetyltransferase" evidence="1">
    <location>
        <begin position="45"/>
        <end position="188"/>
    </location>
</feature>
<evidence type="ECO:0000313" key="3">
    <source>
        <dbReference type="Proteomes" id="UP001595975"/>
    </source>
</evidence>
<dbReference type="RefSeq" id="WP_380224731.1">
    <property type="nucleotide sequence ID" value="NZ_JBHSOF010000007.1"/>
</dbReference>
<keyword evidence="2" id="KW-0012">Acyltransferase</keyword>
<dbReference type="InterPro" id="IPR000182">
    <property type="entry name" value="GNAT_dom"/>
</dbReference>
<dbReference type="EMBL" id="JBHSOF010000007">
    <property type="protein sequence ID" value="MFC5663084.1"/>
    <property type="molecule type" value="Genomic_DNA"/>
</dbReference>
<dbReference type="Gene3D" id="3.40.630.30">
    <property type="match status" value="1"/>
</dbReference>
<accession>A0ABW0X1K5</accession>
<dbReference type="PANTHER" id="PTHR43441:SF10">
    <property type="entry name" value="ACETYLTRANSFERASE"/>
    <property type="match status" value="1"/>
</dbReference>
<sequence>MTDTVALRVPATPSAPALLMRPWRAEDAPALVEVYRDRVLRRWTVSIVENEADALRWVQVQQRGRAAGDRLSFAVLEAHPDADNHAESDGDGREGRLVGNLVLKGVTPGSPVAEVGYWTAAHARGTGVAPRALEALTDWAFGPLGPEGLQRLVLLHQVDNAASCRVAEKARYPFDRVLPALPPAYPLDGHLHTRLRPEA</sequence>
<gene>
    <name evidence="2" type="ORF">ACFP3U_08825</name>
</gene>
<dbReference type="GO" id="GO:0016746">
    <property type="term" value="F:acyltransferase activity"/>
    <property type="evidence" value="ECO:0007669"/>
    <property type="project" value="UniProtKB-KW"/>
</dbReference>
<name>A0ABW0X1K5_9ACTN</name>
<keyword evidence="3" id="KW-1185">Reference proteome</keyword>
<dbReference type="PROSITE" id="PS51186">
    <property type="entry name" value="GNAT"/>
    <property type="match status" value="1"/>
</dbReference>
<protein>
    <submittedName>
        <fullName evidence="2">GNAT family N-acetyltransferase</fullName>
        <ecNumber evidence="2">2.3.-.-</ecNumber>
    </submittedName>
</protein>
<organism evidence="2 3">
    <name type="scientific">Kitasatospora misakiensis</name>
    <dbReference type="NCBI Taxonomy" id="67330"/>
    <lineage>
        <taxon>Bacteria</taxon>
        <taxon>Bacillati</taxon>
        <taxon>Actinomycetota</taxon>
        <taxon>Actinomycetes</taxon>
        <taxon>Kitasatosporales</taxon>
        <taxon>Streptomycetaceae</taxon>
        <taxon>Kitasatospora</taxon>
    </lineage>
</organism>
<dbReference type="PANTHER" id="PTHR43441">
    <property type="entry name" value="RIBOSOMAL-PROTEIN-SERINE ACETYLTRANSFERASE"/>
    <property type="match status" value="1"/>
</dbReference>
<proteinExistence type="predicted"/>
<dbReference type="Pfam" id="PF13302">
    <property type="entry name" value="Acetyltransf_3"/>
    <property type="match status" value="1"/>
</dbReference>
<dbReference type="EC" id="2.3.-.-" evidence="2"/>
<dbReference type="SUPFAM" id="SSF55729">
    <property type="entry name" value="Acyl-CoA N-acyltransferases (Nat)"/>
    <property type="match status" value="1"/>
</dbReference>
<comment type="caution">
    <text evidence="2">The sequence shown here is derived from an EMBL/GenBank/DDBJ whole genome shotgun (WGS) entry which is preliminary data.</text>
</comment>
<evidence type="ECO:0000259" key="1">
    <source>
        <dbReference type="PROSITE" id="PS51186"/>
    </source>
</evidence>
<evidence type="ECO:0000313" key="2">
    <source>
        <dbReference type="EMBL" id="MFC5663084.1"/>
    </source>
</evidence>
<dbReference type="Proteomes" id="UP001595975">
    <property type="component" value="Unassembled WGS sequence"/>
</dbReference>
<keyword evidence="2" id="KW-0808">Transferase</keyword>
<reference evidence="3" key="1">
    <citation type="journal article" date="2019" name="Int. J. Syst. Evol. Microbiol.">
        <title>The Global Catalogue of Microorganisms (GCM) 10K type strain sequencing project: providing services to taxonomists for standard genome sequencing and annotation.</title>
        <authorList>
            <consortium name="The Broad Institute Genomics Platform"/>
            <consortium name="The Broad Institute Genome Sequencing Center for Infectious Disease"/>
            <person name="Wu L."/>
            <person name="Ma J."/>
        </authorList>
    </citation>
    <scope>NUCLEOTIDE SEQUENCE [LARGE SCALE GENOMIC DNA]</scope>
    <source>
        <strain evidence="3">CGMCC 4.1437</strain>
    </source>
</reference>
<dbReference type="InterPro" id="IPR016181">
    <property type="entry name" value="Acyl_CoA_acyltransferase"/>
</dbReference>